<dbReference type="GO" id="GO:0000155">
    <property type="term" value="F:phosphorelay sensor kinase activity"/>
    <property type="evidence" value="ECO:0007669"/>
    <property type="project" value="InterPro"/>
</dbReference>
<reference evidence="10 11" key="1">
    <citation type="submission" date="2016-10" db="EMBL/GenBank/DDBJ databases">
        <authorList>
            <person name="de Groot N.N."/>
        </authorList>
    </citation>
    <scope>NUCLEOTIDE SEQUENCE [LARGE SCALE GENOMIC DNA]</scope>
    <source>
        <strain evidence="10 11">S137</strain>
    </source>
</reference>
<keyword evidence="6 10" id="KW-0418">Kinase</keyword>
<comment type="catalytic activity">
    <reaction evidence="1">
        <text>ATP + protein L-histidine = ADP + protein N-phospho-L-histidine.</text>
        <dbReference type="EC" id="2.7.13.3"/>
    </reaction>
</comment>
<dbReference type="AlphaFoldDB" id="A0A1H0RVH4"/>
<dbReference type="CDD" id="cd16917">
    <property type="entry name" value="HATPase_UhpB-NarQ-NarX-like"/>
    <property type="match status" value="1"/>
</dbReference>
<protein>
    <recommendedName>
        <fullName evidence="2">histidine kinase</fullName>
        <ecNumber evidence="2">2.7.13.3</ecNumber>
    </recommendedName>
</protein>
<dbReference type="Gene3D" id="3.30.565.10">
    <property type="entry name" value="Histidine kinase-like ATPase, C-terminal domain"/>
    <property type="match status" value="1"/>
</dbReference>
<dbReference type="GO" id="GO:0005524">
    <property type="term" value="F:ATP binding"/>
    <property type="evidence" value="ECO:0007669"/>
    <property type="project" value="UniProtKB-KW"/>
</dbReference>
<evidence type="ECO:0000256" key="4">
    <source>
        <dbReference type="ARBA" id="ARBA00022679"/>
    </source>
</evidence>
<dbReference type="GO" id="GO:0016020">
    <property type="term" value="C:membrane"/>
    <property type="evidence" value="ECO:0007669"/>
    <property type="project" value="InterPro"/>
</dbReference>
<evidence type="ECO:0000256" key="6">
    <source>
        <dbReference type="ARBA" id="ARBA00022777"/>
    </source>
</evidence>
<accession>A0A1H0RVH4</accession>
<feature type="domain" description="Histidine kinase/HSP90-like ATPase" evidence="9">
    <location>
        <begin position="284"/>
        <end position="382"/>
    </location>
</feature>
<dbReference type="Pfam" id="PF05384">
    <property type="entry name" value="DegS"/>
    <property type="match status" value="1"/>
</dbReference>
<dbReference type="EMBL" id="FNJQ01000014">
    <property type="protein sequence ID" value="SDP32978.1"/>
    <property type="molecule type" value="Genomic_DNA"/>
</dbReference>
<dbReference type="PANTHER" id="PTHR24421:SF10">
    <property type="entry name" value="NITRATE_NITRITE SENSOR PROTEIN NARQ"/>
    <property type="match status" value="1"/>
</dbReference>
<dbReference type="Pfam" id="PF02518">
    <property type="entry name" value="HATPase_c"/>
    <property type="match status" value="1"/>
</dbReference>
<dbReference type="PANTHER" id="PTHR24421">
    <property type="entry name" value="NITRATE/NITRITE SENSOR PROTEIN NARX-RELATED"/>
    <property type="match status" value="1"/>
</dbReference>
<name>A0A1H0RVH4_SELRU</name>
<dbReference type="GO" id="GO:0046983">
    <property type="term" value="F:protein dimerization activity"/>
    <property type="evidence" value="ECO:0007669"/>
    <property type="project" value="InterPro"/>
</dbReference>
<proteinExistence type="predicted"/>
<organism evidence="10 11">
    <name type="scientific">Selenomonas ruminantium</name>
    <dbReference type="NCBI Taxonomy" id="971"/>
    <lineage>
        <taxon>Bacteria</taxon>
        <taxon>Bacillati</taxon>
        <taxon>Bacillota</taxon>
        <taxon>Negativicutes</taxon>
        <taxon>Selenomonadales</taxon>
        <taxon>Selenomonadaceae</taxon>
        <taxon>Selenomonas</taxon>
    </lineage>
</organism>
<evidence type="ECO:0000256" key="3">
    <source>
        <dbReference type="ARBA" id="ARBA00022553"/>
    </source>
</evidence>
<evidence type="ECO:0000256" key="8">
    <source>
        <dbReference type="ARBA" id="ARBA00023012"/>
    </source>
</evidence>
<evidence type="ECO:0000256" key="5">
    <source>
        <dbReference type="ARBA" id="ARBA00022741"/>
    </source>
</evidence>
<evidence type="ECO:0000259" key="9">
    <source>
        <dbReference type="SMART" id="SM00387"/>
    </source>
</evidence>
<dbReference type="Gene3D" id="1.20.5.1930">
    <property type="match status" value="1"/>
</dbReference>
<dbReference type="InterPro" id="IPR003594">
    <property type="entry name" value="HATPase_dom"/>
</dbReference>
<dbReference type="InterPro" id="IPR050482">
    <property type="entry name" value="Sensor_HK_TwoCompSys"/>
</dbReference>
<evidence type="ECO:0000313" key="11">
    <source>
        <dbReference type="Proteomes" id="UP000182412"/>
    </source>
</evidence>
<evidence type="ECO:0000256" key="7">
    <source>
        <dbReference type="ARBA" id="ARBA00022840"/>
    </source>
</evidence>
<dbReference type="EC" id="2.7.13.3" evidence="2"/>
<dbReference type="Pfam" id="PF07730">
    <property type="entry name" value="HisKA_3"/>
    <property type="match status" value="1"/>
</dbReference>
<evidence type="ECO:0000256" key="2">
    <source>
        <dbReference type="ARBA" id="ARBA00012438"/>
    </source>
</evidence>
<evidence type="ECO:0000313" key="10">
    <source>
        <dbReference type="EMBL" id="SDP32978.1"/>
    </source>
</evidence>
<dbReference type="InterPro" id="IPR036890">
    <property type="entry name" value="HATPase_C_sf"/>
</dbReference>
<keyword evidence="8" id="KW-0902">Two-component regulatory system</keyword>
<keyword evidence="7" id="KW-0067">ATP-binding</keyword>
<keyword evidence="5" id="KW-0547">Nucleotide-binding</keyword>
<dbReference type="SUPFAM" id="SSF55874">
    <property type="entry name" value="ATPase domain of HSP90 chaperone/DNA topoisomerase II/histidine kinase"/>
    <property type="match status" value="1"/>
</dbReference>
<dbReference type="SMART" id="SM00387">
    <property type="entry name" value="HATPase_c"/>
    <property type="match status" value="1"/>
</dbReference>
<keyword evidence="3" id="KW-0597">Phosphoprotein</keyword>
<keyword evidence="4" id="KW-0808">Transferase</keyword>
<dbReference type="InterPro" id="IPR011712">
    <property type="entry name" value="Sig_transdc_His_kin_sub3_dim/P"/>
</dbReference>
<dbReference type="InterPro" id="IPR008595">
    <property type="entry name" value="DegS"/>
</dbReference>
<dbReference type="Proteomes" id="UP000182412">
    <property type="component" value="Unassembled WGS sequence"/>
</dbReference>
<gene>
    <name evidence="10" type="ORF">SAMN05216366_11411</name>
</gene>
<evidence type="ECO:0000256" key="1">
    <source>
        <dbReference type="ARBA" id="ARBA00000085"/>
    </source>
</evidence>
<sequence length="382" mass="42614">MEDLKKITSKSLKDIYSATLKTVEKNKAQMFSISETARKEVDFQRKQLADIKGQLVEIIAKVDYLERKTQQGKQSLAAASKAFSAQDMQDLYGEVAFMLDQLQVSRQKEESLRRQRDALEISLRGLDGLLEQAEQMTMTIGSVATYLSFQFSKITQQIEITEESQSLGARVIMAHEEERKRISRNLHDTVAQGLAAALMQLSICKLALADGDPEGAAHAIDDTSDNIRNCLADTRQVIFDMRPMALDDKGLAFAIHQLCTSYRDKNTLNISYNLKGEEYPLPKHVEITIYRAVQESLSNILHHSGQTRGSIDIDYAPEALKIVIKDTGKGFDLKKAPSAADDEDRRHFGLACMQEGARFAGADLRITSSPGKGTTVRIKVPR</sequence>
<dbReference type="RefSeq" id="WP_176756756.1">
    <property type="nucleotide sequence ID" value="NZ_FNJQ01000014.1"/>
</dbReference>